<dbReference type="Pfam" id="PF05598">
    <property type="entry name" value="DUF772"/>
    <property type="match status" value="1"/>
</dbReference>
<dbReference type="Proteomes" id="UP000008207">
    <property type="component" value="Chromosome"/>
</dbReference>
<dbReference type="AlphaFoldDB" id="B8IEA6"/>
<dbReference type="KEGG" id="mno:Mnod_4611"/>
<dbReference type="KEGG" id="mno:Mnod_6639"/>
<dbReference type="EMBL" id="CP001349">
    <property type="protein sequence ID" value="ACL61406.1"/>
    <property type="molecule type" value="Genomic_DNA"/>
</dbReference>
<dbReference type="EMBL" id="CP001349">
    <property type="protein sequence ID" value="ACL58269.1"/>
    <property type="molecule type" value="Genomic_DNA"/>
</dbReference>
<dbReference type="EMBL" id="CP001349">
    <property type="protein sequence ID" value="ACL55946.1"/>
    <property type="molecule type" value="Genomic_DNA"/>
</dbReference>
<gene>
    <name evidence="3" type="ordered locus">Mnod_0927</name>
    <name evidence="4" type="ordered locus">Mnod_3057</name>
    <name evidence="5" type="ordered locus">Mnod_3346</name>
    <name evidence="6" type="ordered locus">Mnod_4611</name>
    <name evidence="7" type="ordered locus">Mnod_4639</name>
    <name evidence="8" type="ordered locus">Mnod_6639</name>
    <name evidence="9" type="ordered locus">Mnod_8073</name>
</gene>
<organism evidence="6 10">
    <name type="scientific">Methylobacterium nodulans (strain LMG 21967 / CNCM I-2342 / ORS 2060)</name>
    <dbReference type="NCBI Taxonomy" id="460265"/>
    <lineage>
        <taxon>Bacteria</taxon>
        <taxon>Pseudomonadati</taxon>
        <taxon>Pseudomonadota</taxon>
        <taxon>Alphaproteobacteria</taxon>
        <taxon>Hyphomicrobiales</taxon>
        <taxon>Methylobacteriaceae</taxon>
        <taxon>Methylobacterium</taxon>
    </lineage>
</organism>
<reference evidence="6 10" key="1">
    <citation type="submission" date="2009-01" db="EMBL/GenBank/DDBJ databases">
        <title>Complete sequence of chromosome of Methylobacterium nodulans ORS 2060.</title>
        <authorList>
            <consortium name="US DOE Joint Genome Institute"/>
            <person name="Lucas S."/>
            <person name="Copeland A."/>
            <person name="Lapidus A."/>
            <person name="Glavina del Rio T."/>
            <person name="Dalin E."/>
            <person name="Tice H."/>
            <person name="Bruce D."/>
            <person name="Goodwin L."/>
            <person name="Pitluck S."/>
            <person name="Sims D."/>
            <person name="Brettin T."/>
            <person name="Detter J.C."/>
            <person name="Han C."/>
            <person name="Larimer F."/>
            <person name="Land M."/>
            <person name="Hauser L."/>
            <person name="Kyrpides N."/>
            <person name="Ivanova N."/>
            <person name="Marx C.J."/>
            <person name="Richardson P."/>
        </authorList>
    </citation>
    <scope>NUCLEOTIDE SEQUENCE [LARGE SCALE GENOMIC DNA]</scope>
    <source>
        <strain evidence="10">LMG 21967 / CNCM I-2342 / ORS 2060</strain>
        <strain evidence="6">ORS 2060</strain>
    </source>
</reference>
<accession>B8IEA6</accession>
<evidence type="ECO:0000259" key="2">
    <source>
        <dbReference type="Pfam" id="PF13751"/>
    </source>
</evidence>
<dbReference type="KEGG" id="mno:Mnod_8073"/>
<dbReference type="EMBL" id="CP001351">
    <property type="protein sequence ID" value="ACL63062.1"/>
    <property type="molecule type" value="Genomic_DNA"/>
</dbReference>
<evidence type="ECO:0000313" key="4">
    <source>
        <dbReference type="EMBL" id="ACL57998.1"/>
    </source>
</evidence>
<dbReference type="KEGG" id="mno:Mnod_4639"/>
<evidence type="ECO:0000313" key="3">
    <source>
        <dbReference type="EMBL" id="ACL55946.1"/>
    </source>
</evidence>
<dbReference type="InterPro" id="IPR025668">
    <property type="entry name" value="Tnp_DDE_dom"/>
</dbReference>
<reference evidence="10" key="2">
    <citation type="submission" date="2009-01" db="EMBL/GenBank/DDBJ databases">
        <title>Complete sequence of plasmid 2 of Methylobacterium nodulans ORS 2060.</title>
        <authorList>
            <consortium name="US DOE Joint Genome Institute"/>
            <person name="Lucas S."/>
            <person name="Copeland A."/>
            <person name="Lapidus A."/>
            <person name="Glavina del Rio T."/>
            <person name="Dalin E."/>
            <person name="Tice H."/>
            <person name="Bruce D."/>
            <person name="Goodwin L."/>
            <person name="Pitluck S."/>
            <person name="Sims D."/>
            <person name="Brettin T."/>
            <person name="Detter J.C."/>
            <person name="Han C."/>
            <person name="Larimer F."/>
            <person name="Land M."/>
            <person name="Hauser L."/>
            <person name="Kyrpides N."/>
            <person name="Ivanova N."/>
            <person name="Marx C.J."/>
            <person name="Richardson P."/>
        </authorList>
    </citation>
    <scope>NUCLEOTIDE SEQUENCE [LARGE SCALE GENOMIC DNA]</scope>
    <source>
        <strain evidence="10">LMG 21967 / CNCM I-2342 / ORS 2060</strain>
        <plasmid evidence="10">Plasmid pMNOD02</plasmid>
    </source>
</reference>
<evidence type="ECO:0000313" key="7">
    <source>
        <dbReference type="EMBL" id="ACL59506.1"/>
    </source>
</evidence>
<dbReference type="Proteomes" id="UP000008207">
    <property type="component" value="Plasmid pMNOD02"/>
</dbReference>
<dbReference type="RefSeq" id="WP_012631264.1">
    <property type="nucleotide sequence ID" value="NC_011887.1"/>
</dbReference>
<feature type="domain" description="Transposase InsH N-terminal" evidence="1">
    <location>
        <begin position="17"/>
        <end position="112"/>
    </location>
</feature>
<dbReference type="HOGENOM" id="CLU_021293_2_1_5"/>
<dbReference type="InterPro" id="IPR008490">
    <property type="entry name" value="Transposase_InsH_N"/>
</dbReference>
<dbReference type="PANTHER" id="PTHR33408">
    <property type="entry name" value="TRANSPOSASE"/>
    <property type="match status" value="1"/>
</dbReference>
<dbReference type="KEGG" id="mno:Mnod_3346"/>
<sequence length="460" mass="51918">MMGPRQVEQGALFYEFSLDTHVPADHLLRAIDRFVDLSGLRAHLRPFYSTTGRPSVDPELMVRMLLVGYCFGIRSERRLCEEVHLNLAYRWFCRLGLDGAVPDHSTFSKNRHGRFRDSDLLREVFETTVQRCIEEGLVGGEGFAVDASLIRADANKQRSADASEAVDWNDLARIRRSVREYLDTLDEAAWGAASEVQPKFVSRSDPAAQWTGALKGHAFFAYATNYLIDLDHAVIVDVEASRAIRQAEVGAARTMIARAQDRFGLWPARLAADSAYGSAEQLAWLVHERGIEPHIPVFDKSERRDGTFSRSAFTYDPAADAYTCPAGHPLRPRQKVYRTPFPLVDDDGMMRYRASKRDCDACALKPRCCPTTPARKIPRSIHEGARQMARDICASEEGRTSRRERKKVEMLFAHLKRILKLDRLRLRGPNGARDEFHLAAAAQNLRKLAQLIPLQQLSPA</sequence>
<evidence type="ECO:0000313" key="9">
    <source>
        <dbReference type="EMBL" id="ACL63062.1"/>
    </source>
</evidence>
<evidence type="ECO:0000313" key="5">
    <source>
        <dbReference type="EMBL" id="ACL58269.1"/>
    </source>
</evidence>
<proteinExistence type="predicted"/>
<dbReference type="KEGG" id="mno:Mnod_0927"/>
<dbReference type="EMBL" id="CP001349">
    <property type="protein sequence ID" value="ACL57998.1"/>
    <property type="molecule type" value="Genomic_DNA"/>
</dbReference>
<reference evidence="9" key="3">
    <citation type="submission" date="2009-01" db="EMBL/GenBank/DDBJ databases">
        <title>Complete sequence of plasmid2 of Methylobacterium nodulans ORS 2060.</title>
        <authorList>
            <consortium name="US DOE Joint Genome Institute"/>
            <person name="Lucas S."/>
            <person name="Copeland A."/>
            <person name="Lapidus A."/>
            <person name="Glavina del Rio T."/>
            <person name="Dalin E."/>
            <person name="Tice H."/>
            <person name="Bruce D."/>
            <person name="Goodwin L."/>
            <person name="Pitluck S."/>
            <person name="Sims D."/>
            <person name="Brettin T."/>
            <person name="Detter J.C."/>
            <person name="Han C."/>
            <person name="Larimer F."/>
            <person name="Land M."/>
            <person name="Hauser L."/>
            <person name="Kyrpides N."/>
            <person name="Ivanova N."/>
            <person name="Marx C.J."/>
            <person name="Richardson P."/>
        </authorList>
    </citation>
    <scope>NUCLEOTIDE SEQUENCE</scope>
    <source>
        <strain evidence="9">ORS 2060</strain>
        <plasmid evidence="9">pMNOD02</plasmid>
    </source>
</reference>
<dbReference type="KEGG" id="mno:Mnod_3057"/>
<evidence type="ECO:0000313" key="10">
    <source>
        <dbReference type="Proteomes" id="UP000008207"/>
    </source>
</evidence>
<protein>
    <submittedName>
        <fullName evidence="6">Transposase IS4 family protein</fullName>
    </submittedName>
</protein>
<dbReference type="eggNOG" id="COG3666">
    <property type="taxonomic scope" value="Bacteria"/>
</dbReference>
<dbReference type="OrthoDB" id="9774608at2"/>
<feature type="domain" description="Transposase DDE" evidence="2">
    <location>
        <begin position="323"/>
        <end position="449"/>
    </location>
</feature>
<keyword evidence="10" id="KW-1185">Reference proteome</keyword>
<dbReference type="EMBL" id="CP001349">
    <property type="protein sequence ID" value="ACL59506.1"/>
    <property type="molecule type" value="Genomic_DNA"/>
</dbReference>
<dbReference type="Pfam" id="PF13751">
    <property type="entry name" value="DDE_Tnp_1_6"/>
    <property type="match status" value="1"/>
</dbReference>
<keyword evidence="9" id="KW-0614">Plasmid</keyword>
<name>B8IEA6_METNO</name>
<evidence type="ECO:0000313" key="8">
    <source>
        <dbReference type="EMBL" id="ACL61406.1"/>
    </source>
</evidence>
<geneLocation type="plasmid" evidence="9 10">
    <name>pMNOD02</name>
</geneLocation>
<evidence type="ECO:0000313" key="6">
    <source>
        <dbReference type="EMBL" id="ACL59478.1"/>
    </source>
</evidence>
<dbReference type="STRING" id="460265.Mnod_0927"/>
<evidence type="ECO:0000259" key="1">
    <source>
        <dbReference type="Pfam" id="PF05598"/>
    </source>
</evidence>
<dbReference type="EMBL" id="CP001349">
    <property type="protein sequence ID" value="ACL59478.1"/>
    <property type="molecule type" value="Genomic_DNA"/>
</dbReference>